<dbReference type="PANTHER" id="PTHR11904">
    <property type="entry name" value="METHYLTHIOADENOSINE/PURINE NUCLEOSIDE PHOSPHORYLASE"/>
    <property type="match status" value="1"/>
</dbReference>
<evidence type="ECO:0000256" key="1">
    <source>
        <dbReference type="ARBA" id="ARBA00005058"/>
    </source>
</evidence>
<keyword evidence="3 5" id="KW-0328">Glycosyltransferase</keyword>
<sequence>MQNPENVQNAASVITSALSELSGHAPRPRVGVVCGTGLGGLADALTDACPLPYSQVPGFPQSTVASHEGRFLFGRIGTVDVVLQQGRCHLYEGYAPEDVCMGVRVMAALGVEVLVITNAAGALNPRWDAGDLMLITDHINFTGRSPLTGPNHDAWGPRFPDMSAPYDAALGRIAMNEAARLGVRLERGVYVGVPGPQMETPAETRMYRQLGADAVGMSTVLEVIAARHMGLRVLGISCLTNKNLPDCMQEAPLEEVIRVAGEAGDKLARLVAAVVERM</sequence>
<dbReference type="InterPro" id="IPR011268">
    <property type="entry name" value="Purine_phosphorylase"/>
</dbReference>
<protein>
    <recommendedName>
        <fullName evidence="5">Purine nucleoside phosphorylase</fullName>
        <ecNumber evidence="5">2.4.2.1</ecNumber>
    </recommendedName>
    <alternativeName>
        <fullName evidence="5">Inosine-guanosine phosphorylase</fullName>
    </alternativeName>
</protein>
<evidence type="ECO:0000256" key="5">
    <source>
        <dbReference type="PIRNR" id="PIRNR000477"/>
    </source>
</evidence>
<dbReference type="PANTHER" id="PTHR11904:SF9">
    <property type="entry name" value="PURINE NUCLEOSIDE PHOSPHORYLASE-RELATED"/>
    <property type="match status" value="1"/>
</dbReference>
<dbReference type="InterPro" id="IPR035994">
    <property type="entry name" value="Nucleoside_phosphorylase_sf"/>
</dbReference>
<dbReference type="RefSeq" id="WP_309542342.1">
    <property type="nucleotide sequence ID" value="NZ_CP133659.1"/>
</dbReference>
<dbReference type="InterPro" id="IPR000845">
    <property type="entry name" value="Nucleoside_phosphorylase_d"/>
</dbReference>
<evidence type="ECO:0000256" key="2">
    <source>
        <dbReference type="ARBA" id="ARBA00006751"/>
    </source>
</evidence>
<dbReference type="EC" id="2.4.2.1" evidence="5"/>
<reference evidence="7" key="1">
    <citation type="submission" date="2023-09" db="EMBL/GenBank/DDBJ databases">
        <authorList>
            <consortium name="CW5 consortium"/>
            <person name="Lu C.-W."/>
        </authorList>
    </citation>
    <scope>NUCLEOTIDE SEQUENCE</scope>
    <source>
        <strain evidence="7">KPS</strain>
    </source>
</reference>
<dbReference type="InterPro" id="IPR011270">
    <property type="entry name" value="Pur_Nuc_Pase_Ino/Guo-sp"/>
</dbReference>
<comment type="pathway">
    <text evidence="1 5">Purine metabolism; purine nucleoside salvage.</text>
</comment>
<dbReference type="Pfam" id="PF01048">
    <property type="entry name" value="PNP_UDP_1"/>
    <property type="match status" value="1"/>
</dbReference>
<dbReference type="Proteomes" id="UP001180616">
    <property type="component" value="Chromosome"/>
</dbReference>
<dbReference type="GO" id="GO:0004731">
    <property type="term" value="F:purine-nucleoside phosphorylase activity"/>
    <property type="evidence" value="ECO:0007669"/>
    <property type="project" value="UniProtKB-EC"/>
</dbReference>
<comment type="similarity">
    <text evidence="2 5">Belongs to the PNP/MTAP phosphorylase family.</text>
</comment>
<dbReference type="EMBL" id="CP133659">
    <property type="protein sequence ID" value="WMW66442.1"/>
    <property type="molecule type" value="Genomic_DNA"/>
</dbReference>
<evidence type="ECO:0000256" key="3">
    <source>
        <dbReference type="ARBA" id="ARBA00022676"/>
    </source>
</evidence>
<keyword evidence="4 5" id="KW-0808">Transferase</keyword>
<feature type="domain" description="Nucleoside phosphorylase" evidence="6">
    <location>
        <begin position="29"/>
        <end position="276"/>
    </location>
</feature>
<name>A0ABY9R5E8_9BACT</name>
<evidence type="ECO:0000313" key="8">
    <source>
        <dbReference type="Proteomes" id="UP001180616"/>
    </source>
</evidence>
<comment type="function">
    <text evidence="5">The purine nucleoside phosphorylases catalyze the phosphorolytic breakdown of the N-glycosidic bond in the beta-(deoxy)ribonucleoside molecules, with the formation of the corresponding free purine bases and pentose-1-phosphate.</text>
</comment>
<dbReference type="PIRSF" id="PIRSF000477">
    <property type="entry name" value="PurNPase"/>
    <property type="match status" value="1"/>
</dbReference>
<dbReference type="NCBIfam" id="NF006054">
    <property type="entry name" value="PRK08202.1"/>
    <property type="match status" value="1"/>
</dbReference>
<dbReference type="SUPFAM" id="SSF53167">
    <property type="entry name" value="Purine and uridine phosphorylases"/>
    <property type="match status" value="1"/>
</dbReference>
<dbReference type="CDD" id="cd09009">
    <property type="entry name" value="PNP-EcPNPII_like"/>
    <property type="match status" value="1"/>
</dbReference>
<dbReference type="Gene3D" id="3.40.50.1580">
    <property type="entry name" value="Nucleoside phosphorylase domain"/>
    <property type="match status" value="1"/>
</dbReference>
<keyword evidence="8" id="KW-1185">Reference proteome</keyword>
<evidence type="ECO:0000259" key="6">
    <source>
        <dbReference type="Pfam" id="PF01048"/>
    </source>
</evidence>
<gene>
    <name evidence="7" type="ORF">KPS_001013</name>
</gene>
<dbReference type="NCBIfam" id="TIGR01697">
    <property type="entry name" value="PNPH-PUNA-XAPA"/>
    <property type="match status" value="1"/>
</dbReference>
<evidence type="ECO:0000256" key="4">
    <source>
        <dbReference type="ARBA" id="ARBA00022679"/>
    </source>
</evidence>
<accession>A0ABY9R5E8</accession>
<proteinExistence type="inferred from homology"/>
<evidence type="ECO:0000313" key="7">
    <source>
        <dbReference type="EMBL" id="WMW66442.1"/>
    </source>
</evidence>
<organism evidence="7 8">
    <name type="scientific">Nitratidesulfovibrio liaohensis</name>
    <dbReference type="NCBI Taxonomy" id="2604158"/>
    <lineage>
        <taxon>Bacteria</taxon>
        <taxon>Pseudomonadati</taxon>
        <taxon>Thermodesulfobacteriota</taxon>
        <taxon>Desulfovibrionia</taxon>
        <taxon>Desulfovibrionales</taxon>
        <taxon>Desulfovibrionaceae</taxon>
        <taxon>Nitratidesulfovibrio</taxon>
    </lineage>
</organism>
<dbReference type="NCBIfam" id="TIGR01700">
    <property type="entry name" value="PNPH"/>
    <property type="match status" value="1"/>
</dbReference>